<proteinExistence type="predicted"/>
<evidence type="ECO:0000313" key="1">
    <source>
        <dbReference type="EMBL" id="EMD00009.1"/>
    </source>
</evidence>
<organism evidence="1 2">
    <name type="scientific">Baudoinia panamericana (strain UAMH 10762)</name>
    <name type="common">Angels' share fungus</name>
    <name type="synonym">Baudoinia compniacensis (strain UAMH 10762)</name>
    <dbReference type="NCBI Taxonomy" id="717646"/>
    <lineage>
        <taxon>Eukaryota</taxon>
        <taxon>Fungi</taxon>
        <taxon>Dikarya</taxon>
        <taxon>Ascomycota</taxon>
        <taxon>Pezizomycotina</taxon>
        <taxon>Dothideomycetes</taxon>
        <taxon>Dothideomycetidae</taxon>
        <taxon>Mycosphaerellales</taxon>
        <taxon>Teratosphaeriaceae</taxon>
        <taxon>Baudoinia</taxon>
    </lineage>
</organism>
<protein>
    <submittedName>
        <fullName evidence="1">Uncharacterized protein</fullName>
    </submittedName>
</protein>
<dbReference type="GeneID" id="19112851"/>
<dbReference type="EMBL" id="KB445551">
    <property type="protein sequence ID" value="EMD00009.1"/>
    <property type="molecule type" value="Genomic_DNA"/>
</dbReference>
<accession>M2N7E8</accession>
<reference evidence="1 2" key="1">
    <citation type="journal article" date="2012" name="PLoS Pathog.">
        <title>Diverse lifestyles and strategies of plant pathogenesis encoded in the genomes of eighteen Dothideomycetes fungi.</title>
        <authorList>
            <person name="Ohm R.A."/>
            <person name="Feau N."/>
            <person name="Henrissat B."/>
            <person name="Schoch C.L."/>
            <person name="Horwitz B.A."/>
            <person name="Barry K.W."/>
            <person name="Condon B.J."/>
            <person name="Copeland A.C."/>
            <person name="Dhillon B."/>
            <person name="Glaser F."/>
            <person name="Hesse C.N."/>
            <person name="Kosti I."/>
            <person name="LaButti K."/>
            <person name="Lindquist E.A."/>
            <person name="Lucas S."/>
            <person name="Salamov A.A."/>
            <person name="Bradshaw R.E."/>
            <person name="Ciuffetti L."/>
            <person name="Hamelin R.C."/>
            <person name="Kema G.H.J."/>
            <person name="Lawrence C."/>
            <person name="Scott J.A."/>
            <person name="Spatafora J.W."/>
            <person name="Turgeon B.G."/>
            <person name="de Wit P.J.G.M."/>
            <person name="Zhong S."/>
            <person name="Goodwin S.B."/>
            <person name="Grigoriev I.V."/>
        </authorList>
    </citation>
    <scope>NUCLEOTIDE SEQUENCE [LARGE SCALE GENOMIC DNA]</scope>
    <source>
        <strain evidence="1 2">UAMH 10762</strain>
    </source>
</reference>
<sequence length="58" mass="7022">MCEQRHRISSDNVSQNLLPRIEEVRWLPSACWEHQARSRRRRHLAYSKRPRPSKLSVL</sequence>
<gene>
    <name evidence="1" type="ORF">BAUCODRAFT_359696</name>
</gene>
<evidence type="ECO:0000313" key="2">
    <source>
        <dbReference type="Proteomes" id="UP000011761"/>
    </source>
</evidence>
<dbReference type="KEGG" id="bcom:BAUCODRAFT_359696"/>
<dbReference type="AlphaFoldDB" id="M2N7E8"/>
<dbReference type="HOGENOM" id="CLU_2978770_0_0_1"/>
<dbReference type="Proteomes" id="UP000011761">
    <property type="component" value="Unassembled WGS sequence"/>
</dbReference>
<keyword evidence="2" id="KW-1185">Reference proteome</keyword>
<name>M2N7E8_BAUPA</name>
<dbReference type="RefSeq" id="XP_007672509.1">
    <property type="nucleotide sequence ID" value="XM_007674319.1"/>
</dbReference>